<evidence type="ECO:0000313" key="6">
    <source>
        <dbReference type="Proteomes" id="UP000422736"/>
    </source>
</evidence>
<evidence type="ECO:0000313" key="5">
    <source>
        <dbReference type="EMBL" id="QGN16898.1"/>
    </source>
</evidence>
<dbReference type="Gene3D" id="6.10.140.1040">
    <property type="match status" value="1"/>
</dbReference>
<feature type="compositionally biased region" description="Basic and acidic residues" evidence="3">
    <location>
        <begin position="86"/>
        <end position="102"/>
    </location>
</feature>
<feature type="compositionally biased region" description="Basic and acidic residues" evidence="3">
    <location>
        <begin position="211"/>
        <end position="222"/>
    </location>
</feature>
<keyword evidence="2" id="KW-0963">Cytoplasm</keyword>
<feature type="region of interest" description="Disordered" evidence="3">
    <location>
        <begin position="1"/>
        <end position="248"/>
    </location>
</feature>
<dbReference type="InterPro" id="IPR006861">
    <property type="entry name" value="HABP4_PAIRBP1-bd"/>
</dbReference>
<feature type="compositionally biased region" description="Low complexity" evidence="3">
    <location>
        <begin position="118"/>
        <end position="128"/>
    </location>
</feature>
<organism evidence="5 6">
    <name type="scientific">Kluyveromyces marxianus</name>
    <name type="common">Yeast</name>
    <name type="synonym">Candida kefyr</name>
    <dbReference type="NCBI Taxonomy" id="4911"/>
    <lineage>
        <taxon>Eukaryota</taxon>
        <taxon>Fungi</taxon>
        <taxon>Dikarya</taxon>
        <taxon>Ascomycota</taxon>
        <taxon>Saccharomycotina</taxon>
        <taxon>Saccharomycetes</taxon>
        <taxon>Saccharomycetales</taxon>
        <taxon>Saccharomycetaceae</taxon>
        <taxon>Kluyveromyces</taxon>
    </lineage>
</organism>
<feature type="compositionally biased region" description="Basic and acidic residues" evidence="3">
    <location>
        <begin position="138"/>
        <end position="152"/>
    </location>
</feature>
<dbReference type="InterPro" id="IPR019084">
    <property type="entry name" value="STM1-like_N"/>
</dbReference>
<gene>
    <name evidence="5" type="primary">STM1</name>
    <name evidence="5" type="ORF">FIM1_3625</name>
</gene>
<evidence type="ECO:0000256" key="3">
    <source>
        <dbReference type="SAM" id="MobiDB-lite"/>
    </source>
</evidence>
<name>A0ABX6F391_KLUMA</name>
<reference evidence="5 6" key="2">
    <citation type="submission" date="2019-11" db="EMBL/GenBank/DDBJ databases">
        <authorList>
            <person name="Lu H."/>
        </authorList>
    </citation>
    <scope>NUCLEOTIDE SEQUENCE [LARGE SCALE GENOMIC DNA]</scope>
    <source>
        <strain evidence="5 6">FIM1</strain>
    </source>
</reference>
<feature type="domain" description="Hyaluronan/mRNA-binding protein" evidence="4">
    <location>
        <begin position="85"/>
        <end position="169"/>
    </location>
</feature>
<proteinExistence type="predicted"/>
<dbReference type="EMBL" id="CP015058">
    <property type="protein sequence ID" value="QGN16898.1"/>
    <property type="molecule type" value="Genomic_DNA"/>
</dbReference>
<evidence type="ECO:0000256" key="1">
    <source>
        <dbReference type="ARBA" id="ARBA00004496"/>
    </source>
</evidence>
<keyword evidence="6" id="KW-1185">Reference proteome</keyword>
<evidence type="ECO:0000259" key="4">
    <source>
        <dbReference type="SMART" id="SM01233"/>
    </source>
</evidence>
<feature type="compositionally biased region" description="Basic residues" evidence="3">
    <location>
        <begin position="185"/>
        <end position="195"/>
    </location>
</feature>
<dbReference type="Pfam" id="PF09598">
    <property type="entry name" value="Stm1_N"/>
    <property type="match status" value="1"/>
</dbReference>
<protein>
    <submittedName>
        <fullName evidence="5">HYALURONIC ACID-BINDING PROTEIN 4</fullName>
    </submittedName>
</protein>
<comment type="subcellular location">
    <subcellularLocation>
        <location evidence="1">Cytoplasm</location>
    </subcellularLocation>
</comment>
<sequence length="248" mass="27351">MSNPFDLLGNDVEEPTVVSPPKEIVKKNTSSKKADVPPPSADPSKARHNKPKAVGNEAAIKDKNAGRSNNRNKDAPASTKPKRENRRATDRQNRSGKVDTSKKVKQGWGDDEKELEQEQAAIADAAAELAEDAEEQPADNKKSLKEYLEEMKANSLDTPAPKKEVEFEGTPLEAKEKEVFAPATKVKKVKSKQLKTKQFLDFDVTFSDSLPKPRADRNTRGKRDSKKPNQKQQQGSKGPAVTHFPSLA</sequence>
<reference evidence="5 6" key="1">
    <citation type="submission" date="2016-03" db="EMBL/GenBank/DDBJ databases">
        <title>How can Kluyveromyces marxianus grow so fast - potential evolutionary course in Saccharomyces Complex revealed by comparative genomics.</title>
        <authorList>
            <person name="Mo W."/>
            <person name="Lu W."/>
            <person name="Yang X."/>
            <person name="Qi J."/>
            <person name="Lv H."/>
        </authorList>
    </citation>
    <scope>NUCLEOTIDE SEQUENCE [LARGE SCALE GENOMIC DNA]</scope>
    <source>
        <strain evidence="5 6">FIM1</strain>
    </source>
</reference>
<dbReference type="Proteomes" id="UP000422736">
    <property type="component" value="Chromosome 5"/>
</dbReference>
<accession>A0ABX6F391</accession>
<dbReference type="SMART" id="SM01233">
    <property type="entry name" value="HABP4_PAI-RBP1"/>
    <property type="match status" value="1"/>
</dbReference>
<evidence type="ECO:0000256" key="2">
    <source>
        <dbReference type="ARBA" id="ARBA00022490"/>
    </source>
</evidence>